<feature type="region of interest" description="Disordered" evidence="1">
    <location>
        <begin position="1"/>
        <end position="86"/>
    </location>
</feature>
<feature type="compositionally biased region" description="Polar residues" evidence="1">
    <location>
        <begin position="53"/>
        <end position="67"/>
    </location>
</feature>
<keyword evidence="2" id="KW-0472">Membrane</keyword>
<proteinExistence type="predicted"/>
<evidence type="ECO:0000256" key="2">
    <source>
        <dbReference type="SAM" id="Phobius"/>
    </source>
</evidence>
<keyword evidence="4" id="KW-1185">Reference proteome</keyword>
<dbReference type="Proteomes" id="UP000777440">
    <property type="component" value="Unassembled WGS sequence"/>
</dbReference>
<organism evidence="3 4">
    <name type="scientific">Microbacterium ureisolvens</name>
    <dbReference type="NCBI Taxonomy" id="2781186"/>
    <lineage>
        <taxon>Bacteria</taxon>
        <taxon>Bacillati</taxon>
        <taxon>Actinomycetota</taxon>
        <taxon>Actinomycetes</taxon>
        <taxon>Micrococcales</taxon>
        <taxon>Microbacteriaceae</taxon>
        <taxon>Microbacterium</taxon>
    </lineage>
</organism>
<feature type="compositionally biased region" description="Basic and acidic residues" evidence="1">
    <location>
        <begin position="1"/>
        <end position="14"/>
    </location>
</feature>
<dbReference type="RefSeq" id="WP_220340077.1">
    <property type="nucleotide sequence ID" value="NZ_JAEUAX010000008.1"/>
</dbReference>
<feature type="transmembrane region" description="Helical" evidence="2">
    <location>
        <begin position="316"/>
        <end position="334"/>
    </location>
</feature>
<evidence type="ECO:0000313" key="4">
    <source>
        <dbReference type="Proteomes" id="UP000777440"/>
    </source>
</evidence>
<gene>
    <name evidence="3" type="ORF">JNB61_14395</name>
</gene>
<keyword evidence="2" id="KW-0812">Transmembrane</keyword>
<evidence type="ECO:0000256" key="1">
    <source>
        <dbReference type="SAM" id="MobiDB-lite"/>
    </source>
</evidence>
<feature type="transmembrane region" description="Helical" evidence="2">
    <location>
        <begin position="211"/>
        <end position="229"/>
    </location>
</feature>
<evidence type="ECO:0000313" key="3">
    <source>
        <dbReference type="EMBL" id="MBW9110967.1"/>
    </source>
</evidence>
<protein>
    <submittedName>
        <fullName evidence="3">Uncharacterized protein</fullName>
    </submittedName>
</protein>
<accession>A0ABS7HZZ1</accession>
<comment type="caution">
    <text evidence="3">The sequence shown here is derived from an EMBL/GenBank/DDBJ whole genome shotgun (WGS) entry which is preliminary data.</text>
</comment>
<feature type="transmembrane region" description="Helical" evidence="2">
    <location>
        <begin position="249"/>
        <end position="273"/>
    </location>
</feature>
<name>A0ABS7HZZ1_9MICO</name>
<keyword evidence="2" id="KW-1133">Transmembrane helix</keyword>
<sequence>MTDDETRAPQDHPAEGVPPEQPPPEERLAQPPQAPGQPMSGQPAAGRPEQATPAIQHTQGQPASAQAVSGGGQPTPLVLSATPEGGTATVAPKPLTDLPPGKKVTFVVAHPSPIPVPALFAGTQKLDSVNFTNDANAATSTTWQATTSFTEAPEHDLYASVIVGGVVHRSPPIRVALASTAPAPPAENPPGAPAEIQIGEYDPEFAKWTGGVFRALAFVVLALGGWIILWTLPMGGSGCCTEVDFQERIIAAGSVLALVAGAVAVLMGVWLSVLEVRGRQRARALLAAETTRGGIGLPIQDIEKLAAALSKVRGTIAAYVVGVILIVLGLGGLLGGDALVSSGATTPDPAVSTPAPRD</sequence>
<reference evidence="3 4" key="1">
    <citation type="journal article" date="2021" name="MBio">
        <title>Poor Competitiveness of Bradyrhizobium in Pigeon Pea Root Colonization in Indian Soils.</title>
        <authorList>
            <person name="Chalasani D."/>
            <person name="Basu A."/>
            <person name="Pullabhotla S.V.S.R.N."/>
            <person name="Jorrin B."/>
            <person name="Neal A.L."/>
            <person name="Poole P.S."/>
            <person name="Podile A.R."/>
            <person name="Tkacz A."/>
        </authorList>
    </citation>
    <scope>NUCLEOTIDE SEQUENCE [LARGE SCALE GENOMIC DNA]</scope>
    <source>
        <strain evidence="3 4">HU12</strain>
    </source>
</reference>
<dbReference type="EMBL" id="JAEUAX010000008">
    <property type="protein sequence ID" value="MBW9110967.1"/>
    <property type="molecule type" value="Genomic_DNA"/>
</dbReference>